<dbReference type="Proteomes" id="UP000254866">
    <property type="component" value="Unassembled WGS sequence"/>
</dbReference>
<protein>
    <recommendedName>
        <fullName evidence="2">DUF7735 domain-containing protein</fullName>
    </recommendedName>
</protein>
<evidence type="ECO:0000313" key="4">
    <source>
        <dbReference type="Proteomes" id="UP000254866"/>
    </source>
</evidence>
<name>A0A370TLB4_9HELO</name>
<keyword evidence="4" id="KW-1185">Reference proteome</keyword>
<evidence type="ECO:0000313" key="3">
    <source>
        <dbReference type="EMBL" id="RDL36322.1"/>
    </source>
</evidence>
<dbReference type="Pfam" id="PF24870">
    <property type="entry name" value="DUF7735"/>
    <property type="match status" value="1"/>
</dbReference>
<dbReference type="EMBL" id="NPIC01000004">
    <property type="protein sequence ID" value="RDL36322.1"/>
    <property type="molecule type" value="Genomic_DNA"/>
</dbReference>
<dbReference type="RefSeq" id="XP_031868978.1">
    <property type="nucleotide sequence ID" value="XM_032014297.1"/>
</dbReference>
<accession>A0A370TLB4</accession>
<feature type="chain" id="PRO_5016761585" description="DUF7735 domain-containing protein" evidence="1">
    <location>
        <begin position="19"/>
        <end position="232"/>
    </location>
</feature>
<proteinExistence type="predicted"/>
<evidence type="ECO:0000259" key="2">
    <source>
        <dbReference type="Pfam" id="PF24870"/>
    </source>
</evidence>
<organism evidence="3 4">
    <name type="scientific">Venustampulla echinocandica</name>
    <dbReference type="NCBI Taxonomy" id="2656787"/>
    <lineage>
        <taxon>Eukaryota</taxon>
        <taxon>Fungi</taxon>
        <taxon>Dikarya</taxon>
        <taxon>Ascomycota</taxon>
        <taxon>Pezizomycotina</taxon>
        <taxon>Leotiomycetes</taxon>
        <taxon>Helotiales</taxon>
        <taxon>Pleuroascaceae</taxon>
        <taxon>Venustampulla</taxon>
    </lineage>
</organism>
<reference evidence="3 4" key="1">
    <citation type="journal article" date="2018" name="IMA Fungus">
        <title>IMA Genome-F 9: Draft genome sequence of Annulohypoxylon stygium, Aspergillus mulundensis, Berkeleyomyces basicola (syn. Thielaviopsis basicola), Ceratocystis smalleyi, two Cercospora beticola strains, Coleophoma cylindrospora, Fusarium fracticaudum, Phialophora cf. hyalina, and Morchella septimelata.</title>
        <authorList>
            <person name="Wingfield B.D."/>
            <person name="Bills G.F."/>
            <person name="Dong Y."/>
            <person name="Huang W."/>
            <person name="Nel W.J."/>
            <person name="Swalarsk-Parry B.S."/>
            <person name="Vaghefi N."/>
            <person name="Wilken P.M."/>
            <person name="An Z."/>
            <person name="de Beer Z.W."/>
            <person name="De Vos L."/>
            <person name="Chen L."/>
            <person name="Duong T.A."/>
            <person name="Gao Y."/>
            <person name="Hammerbacher A."/>
            <person name="Kikkert J.R."/>
            <person name="Li Y."/>
            <person name="Li H."/>
            <person name="Li K."/>
            <person name="Li Q."/>
            <person name="Liu X."/>
            <person name="Ma X."/>
            <person name="Naidoo K."/>
            <person name="Pethybridge S.J."/>
            <person name="Sun J."/>
            <person name="Steenkamp E.T."/>
            <person name="van der Nest M.A."/>
            <person name="van Wyk S."/>
            <person name="Wingfield M.J."/>
            <person name="Xiong C."/>
            <person name="Yue Q."/>
            <person name="Zhang X."/>
        </authorList>
    </citation>
    <scope>NUCLEOTIDE SEQUENCE [LARGE SCALE GENOMIC DNA]</scope>
    <source>
        <strain evidence="3 4">BP 5553</strain>
    </source>
</reference>
<dbReference type="AlphaFoldDB" id="A0A370TLB4"/>
<sequence length="232" mass="24048">MKVVNVFCFLLAFLLTNALNAASSSTNTELAILMPTAPPTTTTRDPWECATENITNYFDVPTATGALDTALISYGRSLFQTCTLTGLDRTACRNPDSSAWCAFDTVAPSTLLSAYSSYASLASSWWSNHKSGALSLASNCPQNWYRTGSQNLFGFGSLNDTINVVGCYASAHPTSGSATATPTGPIATPGSKVTMSGPAPTSTKGANSAFGRAGNIDIWMVAGSGIAVVAAN</sequence>
<dbReference type="InterPro" id="IPR056637">
    <property type="entry name" value="DUF7735"/>
</dbReference>
<comment type="caution">
    <text evidence="3">The sequence shown here is derived from an EMBL/GenBank/DDBJ whole genome shotgun (WGS) entry which is preliminary data.</text>
</comment>
<feature type="signal peptide" evidence="1">
    <location>
        <begin position="1"/>
        <end position="18"/>
    </location>
</feature>
<dbReference type="OrthoDB" id="4940591at2759"/>
<evidence type="ECO:0000256" key="1">
    <source>
        <dbReference type="SAM" id="SignalP"/>
    </source>
</evidence>
<gene>
    <name evidence="3" type="ORF">BP5553_05674</name>
</gene>
<dbReference type="GeneID" id="43598523"/>
<feature type="domain" description="DUF7735" evidence="2">
    <location>
        <begin position="33"/>
        <end position="176"/>
    </location>
</feature>
<keyword evidence="1" id="KW-0732">Signal</keyword>